<name>A0ABY5ZAR4_9ACTN</name>
<dbReference type="RefSeq" id="WP_260727266.1">
    <property type="nucleotide sequence ID" value="NZ_BAAABS010000033.1"/>
</dbReference>
<evidence type="ECO:0000313" key="1">
    <source>
        <dbReference type="EMBL" id="UWZ37902.1"/>
    </source>
</evidence>
<dbReference type="Proteomes" id="UP001058271">
    <property type="component" value="Chromosome"/>
</dbReference>
<protein>
    <submittedName>
        <fullName evidence="1">Uncharacterized protein</fullName>
    </submittedName>
</protein>
<evidence type="ECO:0000313" key="2">
    <source>
        <dbReference type="Proteomes" id="UP001058271"/>
    </source>
</evidence>
<dbReference type="EMBL" id="CP073721">
    <property type="protein sequence ID" value="UWZ37902.1"/>
    <property type="molecule type" value="Genomic_DNA"/>
</dbReference>
<gene>
    <name evidence="1" type="ORF">Drose_06395</name>
</gene>
<organism evidence="1 2">
    <name type="scientific">Dactylosporangium roseum</name>
    <dbReference type="NCBI Taxonomy" id="47989"/>
    <lineage>
        <taxon>Bacteria</taxon>
        <taxon>Bacillati</taxon>
        <taxon>Actinomycetota</taxon>
        <taxon>Actinomycetes</taxon>
        <taxon>Micromonosporales</taxon>
        <taxon>Micromonosporaceae</taxon>
        <taxon>Dactylosporangium</taxon>
    </lineage>
</organism>
<keyword evidence="2" id="KW-1185">Reference proteome</keyword>
<sequence>MPLSDEKERAVLLMQEGNARWMGDLTADDRRALTAPARHGWLQQLMQEIDPDGTLPPAEVEFRARQRRREIMARISRLGVEERLRKKAERERQAAAAALGALADAMAEHEHLTA</sequence>
<reference evidence="1" key="1">
    <citation type="submission" date="2021-04" db="EMBL/GenBank/DDBJ databases">
        <title>Biosynthetic gene clusters of Dactylosporangioum roseum.</title>
        <authorList>
            <person name="Hartkoorn R.C."/>
            <person name="Beaudoing E."/>
            <person name="Hot D."/>
            <person name="Moureu S."/>
        </authorList>
    </citation>
    <scope>NUCLEOTIDE SEQUENCE</scope>
    <source>
        <strain evidence="1">NRRL B-16295</strain>
    </source>
</reference>
<proteinExistence type="predicted"/>
<accession>A0ABY5ZAR4</accession>